<dbReference type="EMBL" id="CP001968">
    <property type="protein sequence ID" value="ADD68897.1"/>
    <property type="molecule type" value="Genomic_DNA"/>
</dbReference>
<reference evidence="2 3" key="1">
    <citation type="journal article" date="2010" name="Stand. Genomic Sci.">
        <title>Complete genome sequence of Denitrovibrio acetiphilus type strain (N2460).</title>
        <authorList>
            <person name="Kiss H."/>
            <person name="Lang E."/>
            <person name="Lapidus A."/>
            <person name="Copeland A."/>
            <person name="Nolan M."/>
            <person name="Glavina Del Rio T."/>
            <person name="Chen F."/>
            <person name="Lucas S."/>
            <person name="Tice H."/>
            <person name="Cheng J.F."/>
            <person name="Han C."/>
            <person name="Goodwin L."/>
            <person name="Pitluck S."/>
            <person name="Liolios K."/>
            <person name="Pati A."/>
            <person name="Ivanova N."/>
            <person name="Mavromatis K."/>
            <person name="Chen A."/>
            <person name="Palaniappan K."/>
            <person name="Land M."/>
            <person name="Hauser L."/>
            <person name="Chang Y.J."/>
            <person name="Jeffries C.D."/>
            <person name="Detter J.C."/>
            <person name="Brettin T."/>
            <person name="Spring S."/>
            <person name="Rohde M."/>
            <person name="Goker M."/>
            <person name="Woyke T."/>
            <person name="Bristow J."/>
            <person name="Eisen J.A."/>
            <person name="Markowitz V."/>
            <person name="Hugenholtz P."/>
            <person name="Kyrpides N.C."/>
            <person name="Klenk H.P."/>
        </authorList>
    </citation>
    <scope>NUCLEOTIDE SEQUENCE [LARGE SCALE GENOMIC DNA]</scope>
    <source>
        <strain evidence="3">DSM 12809 / NBRC 114555 / N2460</strain>
    </source>
</reference>
<name>D4H2A6_DENA2</name>
<dbReference type="Proteomes" id="UP000002012">
    <property type="component" value="Chromosome"/>
</dbReference>
<dbReference type="OrthoDB" id="9998087at2"/>
<evidence type="ECO:0000313" key="3">
    <source>
        <dbReference type="Proteomes" id="UP000002012"/>
    </source>
</evidence>
<proteinExistence type="predicted"/>
<accession>D4H2A6</accession>
<dbReference type="RefSeq" id="WP_013011400.1">
    <property type="nucleotide sequence ID" value="NC_013943.1"/>
</dbReference>
<feature type="region of interest" description="Disordered" evidence="1">
    <location>
        <begin position="1"/>
        <end position="40"/>
    </location>
</feature>
<gene>
    <name evidence="2" type="ordered locus">Dacet_2135</name>
</gene>
<dbReference type="HOGENOM" id="CLU_1413121_0_0_0"/>
<feature type="compositionally biased region" description="Basic and acidic residues" evidence="1">
    <location>
        <begin position="1"/>
        <end position="17"/>
    </location>
</feature>
<sequence>MEEKAMKDEHAHEEEHQQQMGSEEPQGGRPEFQQYANPYEMGMMGGYPQQPYMPNPQQMMPPQGFPYYMQQPAYGYMPQPMMYPQQPVMPPQGYYPQEPVQHGYQPPQAGGEGCGHHQEMDPLSGVMGMFGDMLGNNPQLNEVSKMVNSTGSDFLKGMLVGAGVAMLMSSETVRSALTDIFTKTLGGEEEEA</sequence>
<evidence type="ECO:0000256" key="1">
    <source>
        <dbReference type="SAM" id="MobiDB-lite"/>
    </source>
</evidence>
<dbReference type="PaxDb" id="522772-Dacet_2135"/>
<dbReference type="AlphaFoldDB" id="D4H2A6"/>
<keyword evidence="3" id="KW-1185">Reference proteome</keyword>
<protein>
    <submittedName>
        <fullName evidence="2">Uncharacterized protein</fullName>
    </submittedName>
</protein>
<organism evidence="2 3">
    <name type="scientific">Denitrovibrio acetiphilus (strain DSM 12809 / NBRC 114555 / N2460)</name>
    <dbReference type="NCBI Taxonomy" id="522772"/>
    <lineage>
        <taxon>Bacteria</taxon>
        <taxon>Pseudomonadati</taxon>
        <taxon>Deferribacterota</taxon>
        <taxon>Deferribacteres</taxon>
        <taxon>Deferribacterales</taxon>
        <taxon>Geovibrionaceae</taxon>
        <taxon>Denitrovibrio</taxon>
    </lineage>
</organism>
<dbReference type="KEGG" id="dap:Dacet_2135"/>
<dbReference type="STRING" id="522772.Dacet_2135"/>
<evidence type="ECO:0000313" key="2">
    <source>
        <dbReference type="EMBL" id="ADD68897.1"/>
    </source>
</evidence>
<dbReference type="InParanoid" id="D4H2A6"/>